<evidence type="ECO:0000313" key="3">
    <source>
        <dbReference type="Proteomes" id="UP001454036"/>
    </source>
</evidence>
<dbReference type="AlphaFoldDB" id="A0AAV3PFE0"/>
<organism evidence="2 3">
    <name type="scientific">Lithospermum erythrorhizon</name>
    <name type="common">Purple gromwell</name>
    <name type="synonym">Lithospermum officinale var. erythrorhizon</name>
    <dbReference type="NCBI Taxonomy" id="34254"/>
    <lineage>
        <taxon>Eukaryota</taxon>
        <taxon>Viridiplantae</taxon>
        <taxon>Streptophyta</taxon>
        <taxon>Embryophyta</taxon>
        <taxon>Tracheophyta</taxon>
        <taxon>Spermatophyta</taxon>
        <taxon>Magnoliopsida</taxon>
        <taxon>eudicotyledons</taxon>
        <taxon>Gunneridae</taxon>
        <taxon>Pentapetalae</taxon>
        <taxon>asterids</taxon>
        <taxon>lamiids</taxon>
        <taxon>Boraginales</taxon>
        <taxon>Boraginaceae</taxon>
        <taxon>Boraginoideae</taxon>
        <taxon>Lithospermeae</taxon>
        <taxon>Lithospermum</taxon>
    </lineage>
</organism>
<accession>A0AAV3PFE0</accession>
<evidence type="ECO:0000313" key="2">
    <source>
        <dbReference type="EMBL" id="GAA0149818.1"/>
    </source>
</evidence>
<feature type="domain" description="DUF4218" evidence="1">
    <location>
        <begin position="1"/>
        <end position="60"/>
    </location>
</feature>
<evidence type="ECO:0000259" key="1">
    <source>
        <dbReference type="Pfam" id="PF13960"/>
    </source>
</evidence>
<gene>
    <name evidence="2" type="ORF">LIER_08901</name>
</gene>
<dbReference type="Proteomes" id="UP001454036">
    <property type="component" value="Unassembled WGS sequence"/>
</dbReference>
<protein>
    <recommendedName>
        <fullName evidence="1">DUF4218 domain-containing protein</fullName>
    </recommendedName>
</protein>
<dbReference type="PANTHER" id="PTHR48258:SF4">
    <property type="entry name" value="DUF4216 DOMAIN-CONTAINING PROTEIN"/>
    <property type="match status" value="1"/>
</dbReference>
<dbReference type="Pfam" id="PF13960">
    <property type="entry name" value="DUF4218"/>
    <property type="match status" value="1"/>
</dbReference>
<dbReference type="PANTHER" id="PTHR48258">
    <property type="entry name" value="DUF4218 DOMAIN-CONTAINING PROTEIN-RELATED"/>
    <property type="match status" value="1"/>
</dbReference>
<comment type="caution">
    <text evidence="2">The sequence shown here is derived from an EMBL/GenBank/DDBJ whole genome shotgun (WGS) entry which is preliminary data.</text>
</comment>
<keyword evidence="3" id="KW-1185">Reference proteome</keyword>
<name>A0AAV3PFE0_LITER</name>
<dbReference type="InterPro" id="IPR025452">
    <property type="entry name" value="DUF4218"/>
</dbReference>
<dbReference type="EMBL" id="BAABME010001475">
    <property type="protein sequence ID" value="GAA0149818.1"/>
    <property type="molecule type" value="Genomic_DNA"/>
</dbReference>
<proteinExistence type="predicted"/>
<sequence length="123" mass="14335">MKKIFPPAYFDVMEHLPVHMPYEALNGGPVQYRCMYPFESYLGRLKRMIRQKVHVEGSICRLTWCYDDGLEPVDDGRLSNRQVFHNLMANDVFQEDVQHVPTHVQSRDDLDDPVAIVDTEIKA</sequence>
<reference evidence="2 3" key="1">
    <citation type="submission" date="2024-01" db="EMBL/GenBank/DDBJ databases">
        <title>The complete chloroplast genome sequence of Lithospermum erythrorhizon: insights into the phylogenetic relationship among Boraginaceae species and the maternal lineages of purple gromwells.</title>
        <authorList>
            <person name="Okada T."/>
            <person name="Watanabe K."/>
        </authorList>
    </citation>
    <scope>NUCLEOTIDE SEQUENCE [LARGE SCALE GENOMIC DNA]</scope>
</reference>